<comment type="subunit">
    <text evidence="7">Contains catalytic and regulatory chains.</text>
</comment>
<evidence type="ECO:0000256" key="7">
    <source>
        <dbReference type="HAMAP-Rule" id="MF_00002"/>
    </source>
</evidence>
<dbReference type="GO" id="GO:0006221">
    <property type="term" value="P:pyrimidine nucleotide biosynthetic process"/>
    <property type="evidence" value="ECO:0007669"/>
    <property type="project" value="UniProtKB-UniRule"/>
</dbReference>
<comment type="cofactor">
    <cofactor evidence="7">
        <name>Zn(2+)</name>
        <dbReference type="ChEBI" id="CHEBI:29105"/>
    </cofactor>
    <text evidence="7">Binds 1 zinc ion per subunit.</text>
</comment>
<dbReference type="Pfam" id="PF01948">
    <property type="entry name" value="PyrI"/>
    <property type="match status" value="1"/>
</dbReference>
<dbReference type="STRING" id="1550566.SZ63_08490"/>
<dbReference type="Pfam" id="PF02748">
    <property type="entry name" value="PyrI_C"/>
    <property type="match status" value="1"/>
</dbReference>
<dbReference type="InterPro" id="IPR036792">
    <property type="entry name" value="Asp_carbatrfase_reg_C_sf"/>
</dbReference>
<dbReference type="NCBIfam" id="TIGR00240">
    <property type="entry name" value="ATCase_reg"/>
    <property type="match status" value="1"/>
</dbReference>
<comment type="function">
    <text evidence="1 7">Involved in allosteric regulation of aspartate carbamoyltransferase.</text>
</comment>
<evidence type="ECO:0000256" key="4">
    <source>
        <dbReference type="ARBA" id="ARBA00022723"/>
    </source>
</evidence>
<feature type="binding site" evidence="7">
    <location>
        <position position="139"/>
    </location>
    <ligand>
        <name>Zn(2+)</name>
        <dbReference type="ChEBI" id="CHEBI:29105"/>
    </ligand>
</feature>
<dbReference type="GO" id="GO:0016740">
    <property type="term" value="F:transferase activity"/>
    <property type="evidence" value="ECO:0007669"/>
    <property type="project" value="UniProtKB-KW"/>
</dbReference>
<reference evidence="10 11" key="1">
    <citation type="journal article" date="2015" name="Int. J. Syst. Evol. Microbiol.">
        <title>Methanoculleus sediminis sp. nov., a methanogen from sediments near a submarine mud volcano.</title>
        <authorList>
            <person name="Chen S.C."/>
            <person name="Chen M.F."/>
            <person name="Lai M.C."/>
            <person name="Weng C.Y."/>
            <person name="Wu S.Y."/>
            <person name="Lin S."/>
            <person name="Yang T.F."/>
            <person name="Chen P.C."/>
        </authorList>
    </citation>
    <scope>NUCLEOTIDE SEQUENCE [LARGE SCALE GENOMIC DNA]</scope>
    <source>
        <strain evidence="10 11">S3Fa</strain>
    </source>
</reference>
<keyword evidence="5 7" id="KW-0862">Zinc</keyword>
<dbReference type="Gene3D" id="3.30.70.140">
    <property type="entry name" value="Aspartate carbamoyltransferase regulatory subunit, N-terminal domain"/>
    <property type="match status" value="1"/>
</dbReference>
<feature type="binding site" evidence="7">
    <location>
        <position position="142"/>
    </location>
    <ligand>
        <name>Zn(2+)</name>
        <dbReference type="ChEBI" id="CHEBI:29105"/>
    </ligand>
</feature>
<evidence type="ECO:0000256" key="3">
    <source>
        <dbReference type="ARBA" id="ARBA00021764"/>
    </source>
</evidence>
<organism evidence="10 11">
    <name type="scientific">Methanoculleus sediminis</name>
    <dbReference type="NCBI Taxonomy" id="1550566"/>
    <lineage>
        <taxon>Archaea</taxon>
        <taxon>Methanobacteriati</taxon>
        <taxon>Methanobacteriota</taxon>
        <taxon>Stenosarchaea group</taxon>
        <taxon>Methanomicrobia</taxon>
        <taxon>Methanomicrobiales</taxon>
        <taxon>Methanomicrobiaceae</taxon>
        <taxon>Methanoculleus</taxon>
    </lineage>
</organism>
<feature type="domain" description="Aspartate carbamoyltransferase regulatory subunit N-terminal" evidence="8">
    <location>
        <begin position="11"/>
        <end position="101"/>
    </location>
</feature>
<dbReference type="GO" id="GO:0009347">
    <property type="term" value="C:aspartate carbamoyltransferase complex"/>
    <property type="evidence" value="ECO:0007669"/>
    <property type="project" value="InterPro"/>
</dbReference>
<dbReference type="HAMAP" id="MF_00002">
    <property type="entry name" value="Asp_carb_tr_reg"/>
    <property type="match status" value="1"/>
</dbReference>
<dbReference type="PATRIC" id="fig|1550566.3.peg.1853"/>
<dbReference type="OrthoDB" id="7000at2157"/>
<evidence type="ECO:0000256" key="2">
    <source>
        <dbReference type="ARBA" id="ARBA00010498"/>
    </source>
</evidence>
<evidence type="ECO:0000256" key="1">
    <source>
        <dbReference type="ARBA" id="ARBA00002565"/>
    </source>
</evidence>
<dbReference type="InterPro" id="IPR020545">
    <property type="entry name" value="Asp_carbamoyltransf_reg_N"/>
</dbReference>
<dbReference type="Proteomes" id="UP000035301">
    <property type="component" value="Unassembled WGS sequence"/>
</dbReference>
<dbReference type="PANTHER" id="PTHR35805">
    <property type="entry name" value="ASPARTATE CARBAMOYLTRANSFERASE REGULATORY CHAIN"/>
    <property type="match status" value="1"/>
</dbReference>
<accession>A0A0H1QXK0</accession>
<dbReference type="SUPFAM" id="SSF57825">
    <property type="entry name" value="Aspartate carbamoyltransferase, Regulatory-chain, C-terminal domain"/>
    <property type="match status" value="1"/>
</dbReference>
<proteinExistence type="inferred from homology"/>
<evidence type="ECO:0000256" key="6">
    <source>
        <dbReference type="ARBA" id="ARBA00022975"/>
    </source>
</evidence>
<feature type="domain" description="Aspartate carbamoyltransferase regulatory subunit C-terminal" evidence="9">
    <location>
        <begin position="107"/>
        <end position="148"/>
    </location>
</feature>
<dbReference type="InterPro" id="IPR002801">
    <property type="entry name" value="Asp_carbamoylTrfase_reg"/>
</dbReference>
<name>A0A0H1QXK0_9EURY</name>
<evidence type="ECO:0000256" key="5">
    <source>
        <dbReference type="ARBA" id="ARBA00022833"/>
    </source>
</evidence>
<evidence type="ECO:0000259" key="8">
    <source>
        <dbReference type="Pfam" id="PF01948"/>
    </source>
</evidence>
<dbReference type="PANTHER" id="PTHR35805:SF1">
    <property type="entry name" value="ASPARTATE CARBAMOYLTRANSFERASE REGULATORY CHAIN"/>
    <property type="match status" value="1"/>
</dbReference>
<dbReference type="EMBL" id="JXOJ01000004">
    <property type="protein sequence ID" value="KLK87668.1"/>
    <property type="molecule type" value="Genomic_DNA"/>
</dbReference>
<evidence type="ECO:0000313" key="11">
    <source>
        <dbReference type="Proteomes" id="UP000035301"/>
    </source>
</evidence>
<dbReference type="Gene3D" id="2.30.30.20">
    <property type="entry name" value="Aspartate carbamoyltransferase regulatory subunit, C-terminal domain"/>
    <property type="match status" value="1"/>
</dbReference>
<keyword evidence="10" id="KW-0808">Transferase</keyword>
<protein>
    <recommendedName>
        <fullName evidence="3 7">Aspartate carbamoyltransferase regulatory chain</fullName>
    </recommendedName>
</protein>
<evidence type="ECO:0000313" key="10">
    <source>
        <dbReference type="EMBL" id="KLK87668.1"/>
    </source>
</evidence>
<feature type="binding site" evidence="7">
    <location>
        <position position="118"/>
    </location>
    <ligand>
        <name>Zn(2+)</name>
        <dbReference type="ChEBI" id="CHEBI:29105"/>
    </ligand>
</feature>
<sequence>MTRKDPSGGLLVSPIKNGTVIDHITAGEALNVLRILGITGSTRECLSIATNVESKRMGKKDIVKIENRELRTEEVDRIALLAPQAKINIIRDYKVVEKKGVEIPEVIRGVVRCPNPGCITNTNEPVASTFEVLDKGLHCLYCDWLIKDDIANHII</sequence>
<keyword evidence="6 7" id="KW-0665">Pyrimidine biosynthesis</keyword>
<keyword evidence="11" id="KW-1185">Reference proteome</keyword>
<dbReference type="AlphaFoldDB" id="A0A0H1QXK0"/>
<dbReference type="SUPFAM" id="SSF54893">
    <property type="entry name" value="Aspartate carbamoyltransferase, Regulatory-chain, N-terminal domain"/>
    <property type="match status" value="1"/>
</dbReference>
<dbReference type="InterPro" id="IPR020542">
    <property type="entry name" value="Asp_carbamoyltrfase_reg_C"/>
</dbReference>
<dbReference type="GO" id="GO:0006207">
    <property type="term" value="P:'de novo' pyrimidine nucleobase biosynthetic process"/>
    <property type="evidence" value="ECO:0007669"/>
    <property type="project" value="InterPro"/>
</dbReference>
<gene>
    <name evidence="7" type="primary">pyrI</name>
    <name evidence="10" type="ORF">SZ63_08490</name>
</gene>
<feature type="binding site" evidence="7">
    <location>
        <position position="113"/>
    </location>
    <ligand>
        <name>Zn(2+)</name>
        <dbReference type="ChEBI" id="CHEBI:29105"/>
    </ligand>
</feature>
<dbReference type="GO" id="GO:0046872">
    <property type="term" value="F:metal ion binding"/>
    <property type="evidence" value="ECO:0007669"/>
    <property type="project" value="UniProtKB-KW"/>
</dbReference>
<dbReference type="RefSeq" id="WP_048184268.1">
    <property type="nucleotide sequence ID" value="NZ_JXOJ01000004.1"/>
</dbReference>
<keyword evidence="4 7" id="KW-0479">Metal-binding</keyword>
<comment type="caution">
    <text evidence="10">The sequence shown here is derived from an EMBL/GenBank/DDBJ whole genome shotgun (WGS) entry which is preliminary data.</text>
</comment>
<dbReference type="InterPro" id="IPR036793">
    <property type="entry name" value="Asp_carbatrfase_reg_N_sf"/>
</dbReference>
<evidence type="ECO:0000259" key="9">
    <source>
        <dbReference type="Pfam" id="PF02748"/>
    </source>
</evidence>
<comment type="similarity">
    <text evidence="2 7">Belongs to the PyrI family.</text>
</comment>